<evidence type="ECO:0000256" key="4">
    <source>
        <dbReference type="PROSITE-ProRule" id="PRU00134"/>
    </source>
</evidence>
<dbReference type="GO" id="GO:0006508">
    <property type="term" value="P:proteolysis"/>
    <property type="evidence" value="ECO:0007669"/>
    <property type="project" value="UniProtKB-KW"/>
</dbReference>
<gene>
    <name evidence="10" type="ORF">CTAYLR_004342</name>
</gene>
<feature type="region of interest" description="Disordered" evidence="6">
    <location>
        <begin position="622"/>
        <end position="666"/>
    </location>
</feature>
<feature type="domain" description="MYND-type" evidence="8">
    <location>
        <begin position="161"/>
        <end position="201"/>
    </location>
</feature>
<comment type="catalytic activity">
    <reaction evidence="5">
        <text>Thiol-dependent hydrolysis of ester, thioester, amide, peptide and isopeptide bonds formed by the C-terminal Gly of ubiquitin (a 76-residue protein attached to proteins as an intracellular targeting signal).</text>
        <dbReference type="EC" id="3.4.19.12"/>
    </reaction>
</comment>
<evidence type="ECO:0000259" key="9">
    <source>
        <dbReference type="PROSITE" id="PS51283"/>
    </source>
</evidence>
<keyword evidence="3" id="KW-0862">Zinc</keyword>
<dbReference type="PANTHER" id="PTHR21646">
    <property type="entry name" value="UBIQUITIN CARBOXYL-TERMINAL HYDROLASE"/>
    <property type="match status" value="1"/>
</dbReference>
<dbReference type="SUPFAM" id="SSF54001">
    <property type="entry name" value="Cysteine proteinases"/>
    <property type="match status" value="1"/>
</dbReference>
<proteinExistence type="inferred from homology"/>
<dbReference type="SUPFAM" id="SSF144232">
    <property type="entry name" value="HIT/MYND zinc finger-like"/>
    <property type="match status" value="1"/>
</dbReference>
<evidence type="ECO:0000256" key="6">
    <source>
        <dbReference type="SAM" id="MobiDB-lite"/>
    </source>
</evidence>
<keyword evidence="5" id="KW-0378">Hydrolase</keyword>
<protein>
    <recommendedName>
        <fullName evidence="5">Ubiquitin carboxyl-terminal hydrolase</fullName>
        <ecNumber evidence="5">3.4.19.12</ecNumber>
    </recommendedName>
</protein>
<dbReference type="PROSITE" id="PS50235">
    <property type="entry name" value="USP_3"/>
    <property type="match status" value="1"/>
</dbReference>
<dbReference type="Gene3D" id="3.30.2230.10">
    <property type="entry name" value="DUSP-like"/>
    <property type="match status" value="1"/>
</dbReference>
<dbReference type="Gene3D" id="6.10.140.2220">
    <property type="match status" value="1"/>
</dbReference>
<keyword evidence="1" id="KW-0479">Metal-binding</keyword>
<dbReference type="InterPro" id="IPR006615">
    <property type="entry name" value="Pept_C19_DUSP"/>
</dbReference>
<evidence type="ECO:0000259" key="7">
    <source>
        <dbReference type="PROSITE" id="PS50235"/>
    </source>
</evidence>
<keyword evidence="5" id="KW-0788">Thiol protease</keyword>
<dbReference type="AlphaFoldDB" id="A0AAD7UN36"/>
<dbReference type="PROSITE" id="PS01360">
    <property type="entry name" value="ZF_MYND_1"/>
    <property type="match status" value="1"/>
</dbReference>
<dbReference type="Pfam" id="PF00443">
    <property type="entry name" value="UCH"/>
    <property type="match status" value="1"/>
</dbReference>
<organism evidence="10 11">
    <name type="scientific">Chrysophaeum taylorii</name>
    <dbReference type="NCBI Taxonomy" id="2483200"/>
    <lineage>
        <taxon>Eukaryota</taxon>
        <taxon>Sar</taxon>
        <taxon>Stramenopiles</taxon>
        <taxon>Ochrophyta</taxon>
        <taxon>Pelagophyceae</taxon>
        <taxon>Pelagomonadales</taxon>
        <taxon>Pelagomonadaceae</taxon>
        <taxon>Chrysophaeum</taxon>
    </lineage>
</organism>
<dbReference type="PROSITE" id="PS00972">
    <property type="entry name" value="USP_1"/>
    <property type="match status" value="1"/>
</dbReference>
<dbReference type="PROSITE" id="PS50865">
    <property type="entry name" value="ZF_MYND_2"/>
    <property type="match status" value="1"/>
</dbReference>
<dbReference type="PROSITE" id="PS00973">
    <property type="entry name" value="USP_2"/>
    <property type="match status" value="1"/>
</dbReference>
<comment type="similarity">
    <text evidence="5">Belongs to the peptidase C19 family.</text>
</comment>
<keyword evidence="5" id="KW-0645">Protease</keyword>
<dbReference type="PROSITE" id="PS51283">
    <property type="entry name" value="DUSP"/>
    <property type="match status" value="1"/>
</dbReference>
<evidence type="ECO:0000256" key="5">
    <source>
        <dbReference type="RuleBase" id="RU366025"/>
    </source>
</evidence>
<dbReference type="InterPro" id="IPR001394">
    <property type="entry name" value="Peptidase_C19_UCH"/>
</dbReference>
<dbReference type="Proteomes" id="UP001230188">
    <property type="component" value="Unassembled WGS sequence"/>
</dbReference>
<keyword evidence="5" id="KW-0833">Ubl conjugation pathway</keyword>
<dbReference type="GO" id="GO:0016579">
    <property type="term" value="P:protein deubiquitination"/>
    <property type="evidence" value="ECO:0007669"/>
    <property type="project" value="InterPro"/>
</dbReference>
<dbReference type="Gene3D" id="3.90.70.10">
    <property type="entry name" value="Cysteine proteinases"/>
    <property type="match status" value="2"/>
</dbReference>
<dbReference type="Pfam" id="PF06337">
    <property type="entry name" value="DUSP"/>
    <property type="match status" value="1"/>
</dbReference>
<dbReference type="SUPFAM" id="SSF143791">
    <property type="entry name" value="DUSP-like"/>
    <property type="match status" value="1"/>
</dbReference>
<feature type="compositionally biased region" description="Acidic residues" evidence="6">
    <location>
        <begin position="651"/>
        <end position="666"/>
    </location>
</feature>
<evidence type="ECO:0000313" key="11">
    <source>
        <dbReference type="Proteomes" id="UP001230188"/>
    </source>
</evidence>
<dbReference type="InterPro" id="IPR038765">
    <property type="entry name" value="Papain-like_cys_pep_sf"/>
</dbReference>
<feature type="region of interest" description="Disordered" evidence="6">
    <location>
        <begin position="1"/>
        <end position="21"/>
    </location>
</feature>
<dbReference type="InterPro" id="IPR035927">
    <property type="entry name" value="DUSP-like_sf"/>
</dbReference>
<evidence type="ECO:0000256" key="2">
    <source>
        <dbReference type="ARBA" id="ARBA00022771"/>
    </source>
</evidence>
<dbReference type="InterPro" id="IPR028889">
    <property type="entry name" value="USP"/>
</dbReference>
<dbReference type="GO" id="GO:0004843">
    <property type="term" value="F:cysteine-type deubiquitinase activity"/>
    <property type="evidence" value="ECO:0007669"/>
    <property type="project" value="UniProtKB-UniRule"/>
</dbReference>
<accession>A0AAD7UN36</accession>
<feature type="compositionally biased region" description="Acidic residues" evidence="6">
    <location>
        <begin position="427"/>
        <end position="454"/>
    </location>
</feature>
<dbReference type="InterPro" id="IPR050185">
    <property type="entry name" value="Ub_carboxyl-term_hydrolase"/>
</dbReference>
<dbReference type="EMBL" id="JAQMWT010000059">
    <property type="protein sequence ID" value="KAJ8611923.1"/>
    <property type="molecule type" value="Genomic_DNA"/>
</dbReference>
<evidence type="ECO:0000259" key="8">
    <source>
        <dbReference type="PROSITE" id="PS50865"/>
    </source>
</evidence>
<evidence type="ECO:0000256" key="3">
    <source>
        <dbReference type="ARBA" id="ARBA00022833"/>
    </source>
</evidence>
<reference evidence="10" key="1">
    <citation type="submission" date="2023-01" db="EMBL/GenBank/DDBJ databases">
        <title>Metagenome sequencing of chrysophaentin producing Chrysophaeum taylorii.</title>
        <authorList>
            <person name="Davison J."/>
            <person name="Bewley C."/>
        </authorList>
    </citation>
    <scope>NUCLEOTIDE SEQUENCE</scope>
    <source>
        <strain evidence="10">NIES-1699</strain>
    </source>
</reference>
<dbReference type="InterPro" id="IPR002893">
    <property type="entry name" value="Znf_MYND"/>
</dbReference>
<evidence type="ECO:0000256" key="1">
    <source>
        <dbReference type="ARBA" id="ARBA00022723"/>
    </source>
</evidence>
<dbReference type="GO" id="GO:0008270">
    <property type="term" value="F:zinc ion binding"/>
    <property type="evidence" value="ECO:0007669"/>
    <property type="project" value="UniProtKB-KW"/>
</dbReference>
<evidence type="ECO:0000313" key="10">
    <source>
        <dbReference type="EMBL" id="KAJ8611923.1"/>
    </source>
</evidence>
<name>A0AAD7UN36_9STRA</name>
<keyword evidence="2 4" id="KW-0863">Zinc-finger</keyword>
<feature type="domain" description="DUSP" evidence="9">
    <location>
        <begin position="19"/>
        <end position="122"/>
    </location>
</feature>
<dbReference type="SMART" id="SM00695">
    <property type="entry name" value="DUSP"/>
    <property type="match status" value="1"/>
</dbReference>
<comment type="caution">
    <text evidence="10">The sequence shown here is derived from an EMBL/GenBank/DDBJ whole genome shotgun (WGS) entry which is preliminary data.</text>
</comment>
<feature type="region of interest" description="Disordered" evidence="6">
    <location>
        <begin position="574"/>
        <end position="595"/>
    </location>
</feature>
<feature type="region of interest" description="Disordered" evidence="6">
    <location>
        <begin position="427"/>
        <end position="459"/>
    </location>
</feature>
<keyword evidence="11" id="KW-1185">Reference proteome</keyword>
<dbReference type="EC" id="3.4.19.12" evidence="5"/>
<feature type="domain" description="USP" evidence="7">
    <location>
        <begin position="243"/>
        <end position="886"/>
    </location>
</feature>
<dbReference type="Pfam" id="PF01753">
    <property type="entry name" value="zf-MYND"/>
    <property type="match status" value="1"/>
</dbReference>
<sequence>MDDAVGIKEQAGGTAEEQAGPEVQRRLVEGALRRGALDEWYLVDYAWWTQWQGWVSGARLVREARTPPRPGAIDNRTLLWSERALQSGLVWRQHYEAVPREAWQLLVGWFGGGPPIACEVAMPSGRLRVEAARISGPEANGRRTNGHGVEDPRNGPSRLACGACFERVEIDRAVGCGRCGAVAYCGRDCQRSHWRFHRPYCEELREAARGVDAKTPRDDGVESELGRRARLDLAAAPWWNERSGLENCGNTCFLNATVQSLRRARPLTQYFLSDAYRRDVNEANPLGTGGRLAREYAATVKRLEVGRERSIAPTALIRAIVRKNPDLGGRAQHDAHELLETLLDGIHEDLNRRSLVPAVATETPESTDYADDARVAQETWTNHARRNASAVAASTHGLLRSTLECPECETRRARFDPFSTLELELAEPDADDADDPAALSDDDDDDDWTLDDTPDDARPLRLRPRSMLVAADSGCAWAPPVALPSSSAADALVALRTAAAAALKTLPERVFVYDLAHSPARANGDPPRFAAPRCLQTDLPDVYVDENDDARRDENDEPRRVLVACVAPPRDCRLGIRRSPSTGRPTARASRVARAKKVVDIESLDPADANPPDPKKAVVVEFKQATSRRRRPPVSAATPRRRPRANVYGEPDADDDDDDADDDDGCGDDLASLYVADWPATSTALGRTIAVKVSRRDVLELAGMDAARFAATAATAVESAAEVARQRRRGGPAAPALRPGHRLRAATLHGFGAPVTLEGCLRRFTAIERLDADNSWFCSTCARRRRARKRIALWRTPDILIFTLKRFSPLHGRKLDRPVDFPLEGLDLGPFCAHVRGENRSLTYTLFAVINHFGTAGYGHYTAFTRDLWAYPGLDGWYRCDDAVVA</sequence>
<dbReference type="InterPro" id="IPR018200">
    <property type="entry name" value="USP_CS"/>
</dbReference>